<dbReference type="PANTHER" id="PTHR43342">
    <property type="entry name" value="NADH-QUINONE OXIDOREDUCTASE, E SUBUNIT"/>
    <property type="match status" value="1"/>
</dbReference>
<keyword evidence="2" id="KW-0001">2Fe-2S</keyword>
<dbReference type="AlphaFoldDB" id="A0A3B1CXQ8"/>
<organism evidence="7">
    <name type="scientific">hydrothermal vent metagenome</name>
    <dbReference type="NCBI Taxonomy" id="652676"/>
    <lineage>
        <taxon>unclassified sequences</taxon>
        <taxon>metagenomes</taxon>
        <taxon>ecological metagenomes</taxon>
    </lineage>
</organism>
<dbReference type="InterPro" id="IPR036249">
    <property type="entry name" value="Thioredoxin-like_sf"/>
</dbReference>
<dbReference type="GO" id="GO:0046872">
    <property type="term" value="F:metal ion binding"/>
    <property type="evidence" value="ECO:0007669"/>
    <property type="project" value="UniProtKB-KW"/>
</dbReference>
<dbReference type="GO" id="GO:0016491">
    <property type="term" value="F:oxidoreductase activity"/>
    <property type="evidence" value="ECO:0007669"/>
    <property type="project" value="InterPro"/>
</dbReference>
<dbReference type="InterPro" id="IPR002023">
    <property type="entry name" value="NuoE-like"/>
</dbReference>
<dbReference type="SUPFAM" id="SSF52833">
    <property type="entry name" value="Thioredoxin-like"/>
    <property type="match status" value="1"/>
</dbReference>
<gene>
    <name evidence="7" type="ORF">MNBD_NITROSPIRAE02-440</name>
</gene>
<accession>A0A3B1CXQ8</accession>
<dbReference type="Gene3D" id="1.10.10.1590">
    <property type="entry name" value="NADH-quinone oxidoreductase subunit E"/>
    <property type="match status" value="1"/>
</dbReference>
<keyword evidence="3" id="KW-0479">Metal-binding</keyword>
<comment type="cofactor">
    <cofactor evidence="6">
        <name>[2Fe-2S] cluster</name>
        <dbReference type="ChEBI" id="CHEBI:190135"/>
    </cofactor>
</comment>
<evidence type="ECO:0000256" key="5">
    <source>
        <dbReference type="ARBA" id="ARBA00023014"/>
    </source>
</evidence>
<evidence type="ECO:0000313" key="7">
    <source>
        <dbReference type="EMBL" id="VAX27460.1"/>
    </source>
</evidence>
<dbReference type="InterPro" id="IPR041921">
    <property type="entry name" value="NuoE_N"/>
</dbReference>
<proteinExistence type="inferred from homology"/>
<protein>
    <recommendedName>
        <fullName evidence="8">NAD-reducing hydrogenase subunit HoxE</fullName>
    </recommendedName>
</protein>
<evidence type="ECO:0000256" key="1">
    <source>
        <dbReference type="ARBA" id="ARBA00010643"/>
    </source>
</evidence>
<dbReference type="PIRSF" id="PIRSF000216">
    <property type="entry name" value="NADH_DH_24kDa"/>
    <property type="match status" value="1"/>
</dbReference>
<dbReference type="InterPro" id="IPR042128">
    <property type="entry name" value="NuoE_dom"/>
</dbReference>
<reference evidence="7" key="1">
    <citation type="submission" date="2018-06" db="EMBL/GenBank/DDBJ databases">
        <authorList>
            <person name="Zhirakovskaya E."/>
        </authorList>
    </citation>
    <scope>NUCLEOTIDE SEQUENCE</scope>
</reference>
<evidence type="ECO:0000256" key="2">
    <source>
        <dbReference type="ARBA" id="ARBA00022714"/>
    </source>
</evidence>
<dbReference type="Gene3D" id="3.40.30.10">
    <property type="entry name" value="Glutaredoxin"/>
    <property type="match status" value="1"/>
</dbReference>
<dbReference type="EMBL" id="UOGH01000045">
    <property type="protein sequence ID" value="VAX27460.1"/>
    <property type="molecule type" value="Genomic_DNA"/>
</dbReference>
<dbReference type="PANTHER" id="PTHR43342:SF1">
    <property type="entry name" value="BIFURCATING [FEFE] HYDROGENASE GAMMA SUBUNIT"/>
    <property type="match status" value="1"/>
</dbReference>
<sequence length="150" mass="16995">MQDIREKILKAYHENEGNVISLLQDIEESFGYLPQDAIDWFSEQLDIPPSRFYGIATFYAQFHLKPRGENIITACCGTACHVKGSERLINSLIRELHIPSGEDTSEDKKFTVEKVNCVGACSIAPVVIINKEVHGKMTADRLMKEIRKIK</sequence>
<keyword evidence="4" id="KW-0408">Iron</keyword>
<dbReference type="CDD" id="cd03064">
    <property type="entry name" value="TRX_Fd_NuoE"/>
    <property type="match status" value="1"/>
</dbReference>
<evidence type="ECO:0000256" key="6">
    <source>
        <dbReference type="ARBA" id="ARBA00034078"/>
    </source>
</evidence>
<dbReference type="Pfam" id="PF01257">
    <property type="entry name" value="2Fe-2S_thioredx"/>
    <property type="match status" value="1"/>
</dbReference>
<name>A0A3B1CXQ8_9ZZZZ</name>
<keyword evidence="5" id="KW-0411">Iron-sulfur</keyword>
<comment type="similarity">
    <text evidence="1">Belongs to the complex I 24 kDa subunit family.</text>
</comment>
<dbReference type="GO" id="GO:0051537">
    <property type="term" value="F:2 iron, 2 sulfur cluster binding"/>
    <property type="evidence" value="ECO:0007669"/>
    <property type="project" value="UniProtKB-KW"/>
</dbReference>
<evidence type="ECO:0000256" key="3">
    <source>
        <dbReference type="ARBA" id="ARBA00022723"/>
    </source>
</evidence>
<evidence type="ECO:0008006" key="8">
    <source>
        <dbReference type="Google" id="ProtNLM"/>
    </source>
</evidence>
<evidence type="ECO:0000256" key="4">
    <source>
        <dbReference type="ARBA" id="ARBA00023004"/>
    </source>
</evidence>
<dbReference type="InterPro" id="IPR028431">
    <property type="entry name" value="NADP_DH_HndA-like"/>
</dbReference>